<feature type="site" description="Lowers pKa of active site Tyr" evidence="6">
    <location>
        <position position="80"/>
    </location>
</feature>
<dbReference type="Pfam" id="PF00248">
    <property type="entry name" value="Aldo_ket_red"/>
    <property type="match status" value="1"/>
</dbReference>
<sequence>MDAVNITSTKKLANGVEMPRLGLGVWKAKDDEEVINAVKWAIETGYKSIDTAAIYKNESGVGIGLKESGVKREEIFVTTKVWNDEQGYDTTLAAFDESLKKLQLDYVDLYLIHWPVAGSYKETWRALENLYKAGRAKAIGVCNFHEHHLRDLMADAEIMPMVNQIELHPLLNQLPLRHFCQEHGIAVEAWSPLGQGNLLSDERLVAMGQKYGKTPAQLIIRWDLEHDIITIPKSVTESRIKENAEVFDFELTAEDKKAIDELHTGERFGTNPNEFDKKRMF</sequence>
<evidence type="ECO:0000256" key="6">
    <source>
        <dbReference type="PIRSR" id="PIRSR000097-3"/>
    </source>
</evidence>
<comment type="similarity">
    <text evidence="1">Belongs to the aldo/keto reductase family.</text>
</comment>
<evidence type="ECO:0000256" key="2">
    <source>
        <dbReference type="ARBA" id="ARBA00022857"/>
    </source>
</evidence>
<dbReference type="InterPro" id="IPR018170">
    <property type="entry name" value="Aldo/ket_reductase_CS"/>
</dbReference>
<evidence type="ECO:0000313" key="9">
    <source>
        <dbReference type="Proteomes" id="UP000674938"/>
    </source>
</evidence>
<gene>
    <name evidence="8" type="ORF">I6N95_18320</name>
</gene>
<evidence type="ECO:0000256" key="1">
    <source>
        <dbReference type="ARBA" id="ARBA00007905"/>
    </source>
</evidence>
<dbReference type="PANTHER" id="PTHR43827">
    <property type="entry name" value="2,5-DIKETO-D-GLUCONIC ACID REDUCTASE"/>
    <property type="match status" value="1"/>
</dbReference>
<keyword evidence="3" id="KW-0560">Oxidoreductase</keyword>
<protein>
    <submittedName>
        <fullName evidence="8">Aldo/keto reductase</fullName>
    </submittedName>
</protein>
<feature type="domain" description="NADP-dependent oxidoreductase" evidence="7">
    <location>
        <begin position="21"/>
        <end position="262"/>
    </location>
</feature>
<feature type="binding site" evidence="5">
    <location>
        <position position="113"/>
    </location>
    <ligand>
        <name>substrate</name>
    </ligand>
</feature>
<feature type="active site" description="Proton donor" evidence="4">
    <location>
        <position position="55"/>
    </location>
</feature>
<dbReference type="Proteomes" id="UP000674938">
    <property type="component" value="Unassembled WGS sequence"/>
</dbReference>
<dbReference type="PIRSF" id="PIRSF000097">
    <property type="entry name" value="AKR"/>
    <property type="match status" value="1"/>
</dbReference>
<dbReference type="InterPro" id="IPR020471">
    <property type="entry name" value="AKR"/>
</dbReference>
<evidence type="ECO:0000313" key="8">
    <source>
        <dbReference type="EMBL" id="MBP1042973.1"/>
    </source>
</evidence>
<evidence type="ECO:0000256" key="4">
    <source>
        <dbReference type="PIRSR" id="PIRSR000097-1"/>
    </source>
</evidence>
<evidence type="ECO:0000256" key="5">
    <source>
        <dbReference type="PIRSR" id="PIRSR000097-2"/>
    </source>
</evidence>
<dbReference type="InterPro" id="IPR036812">
    <property type="entry name" value="NAD(P)_OxRdtase_dom_sf"/>
</dbReference>
<dbReference type="Gene3D" id="3.20.20.100">
    <property type="entry name" value="NADP-dependent oxidoreductase domain"/>
    <property type="match status" value="1"/>
</dbReference>
<accession>A0A940SY31</accession>
<dbReference type="FunFam" id="3.20.20.100:FF:000015">
    <property type="entry name" value="Oxidoreductase, aldo/keto reductase family"/>
    <property type="match status" value="1"/>
</dbReference>
<dbReference type="PANTHER" id="PTHR43827:SF3">
    <property type="entry name" value="NADP-DEPENDENT OXIDOREDUCTASE DOMAIN-CONTAINING PROTEIN"/>
    <property type="match status" value="1"/>
</dbReference>
<reference evidence="8" key="1">
    <citation type="submission" date="2020-12" db="EMBL/GenBank/DDBJ databases">
        <title>Vagococcus allomyrinae sp. nov. and Enterococcus lavae sp. nov., isolated from the larvae of Allomyrina dichotoma.</title>
        <authorList>
            <person name="Lee S.D."/>
        </authorList>
    </citation>
    <scope>NUCLEOTIDE SEQUENCE</scope>
    <source>
        <strain evidence="8">BWB3-3</strain>
    </source>
</reference>
<keyword evidence="9" id="KW-1185">Reference proteome</keyword>
<dbReference type="SUPFAM" id="SSF51430">
    <property type="entry name" value="NAD(P)-linked oxidoreductase"/>
    <property type="match status" value="1"/>
</dbReference>
<keyword evidence="2" id="KW-0521">NADP</keyword>
<dbReference type="EMBL" id="JAEEGA010000013">
    <property type="protein sequence ID" value="MBP1042973.1"/>
    <property type="molecule type" value="Genomic_DNA"/>
</dbReference>
<evidence type="ECO:0000256" key="3">
    <source>
        <dbReference type="ARBA" id="ARBA00023002"/>
    </source>
</evidence>
<evidence type="ECO:0000259" key="7">
    <source>
        <dbReference type="Pfam" id="PF00248"/>
    </source>
</evidence>
<proteinExistence type="inferred from homology"/>
<dbReference type="PROSITE" id="PS00063">
    <property type="entry name" value="ALDOKETO_REDUCTASE_3"/>
    <property type="match status" value="1"/>
</dbReference>
<dbReference type="PROSITE" id="PS00062">
    <property type="entry name" value="ALDOKETO_REDUCTASE_2"/>
    <property type="match status" value="1"/>
</dbReference>
<organism evidence="8 9">
    <name type="scientific">Vagococcus allomyrinae</name>
    <dbReference type="NCBI Taxonomy" id="2794353"/>
    <lineage>
        <taxon>Bacteria</taxon>
        <taxon>Bacillati</taxon>
        <taxon>Bacillota</taxon>
        <taxon>Bacilli</taxon>
        <taxon>Lactobacillales</taxon>
        <taxon>Enterococcaceae</taxon>
        <taxon>Vagococcus</taxon>
    </lineage>
</organism>
<comment type="caution">
    <text evidence="8">The sequence shown here is derived from an EMBL/GenBank/DDBJ whole genome shotgun (WGS) entry which is preliminary data.</text>
</comment>
<dbReference type="InterPro" id="IPR023210">
    <property type="entry name" value="NADP_OxRdtase_dom"/>
</dbReference>
<dbReference type="AlphaFoldDB" id="A0A940SY31"/>
<name>A0A940SY31_9ENTE</name>
<dbReference type="PRINTS" id="PR00069">
    <property type="entry name" value="ALDKETRDTASE"/>
</dbReference>
<dbReference type="GO" id="GO:0016616">
    <property type="term" value="F:oxidoreductase activity, acting on the CH-OH group of donors, NAD or NADP as acceptor"/>
    <property type="evidence" value="ECO:0007669"/>
    <property type="project" value="UniProtKB-ARBA"/>
</dbReference>